<evidence type="ECO:0000313" key="1">
    <source>
        <dbReference type="EMBL" id="KKN73616.1"/>
    </source>
</evidence>
<organism evidence="1">
    <name type="scientific">marine sediment metagenome</name>
    <dbReference type="NCBI Taxonomy" id="412755"/>
    <lineage>
        <taxon>unclassified sequences</taxon>
        <taxon>metagenomes</taxon>
        <taxon>ecological metagenomes</taxon>
    </lineage>
</organism>
<name>A0A0F9VJA8_9ZZZZ</name>
<accession>A0A0F9VJA8</accession>
<sequence length="299" mass="33309">MHLLEMIQQAKTDHGHSALLDTSALTTEVDDKLTIASWVRWINNSQQYHQGIVLEAAQDYFGTQQTISYVSGTNEYSLQGNELRIRLIERTDTDPDRIIRPIIINDRLLATPKYAAWNVFRSREYSYLWGNMIGFVAGEAGTADVLYIRRLPDLSYGTASAADATSITLSTTPTFGTTAITDDYYNGATVRIVSGTNSGQQAVVTDYVASTKVITVASWLSGTPSGTIVYDIVCDIPVQHHEAICIYAAIKAKMSDKDDTRQLQAHHKGLIERMVAGLSIRSSQEPRYIRYLEDPGYDW</sequence>
<proteinExistence type="predicted"/>
<dbReference type="AlphaFoldDB" id="A0A0F9VJA8"/>
<gene>
    <name evidence="1" type="ORF">LCGC14_0399320</name>
</gene>
<protein>
    <submittedName>
        <fullName evidence="1">Uncharacterized protein</fullName>
    </submittedName>
</protein>
<reference evidence="1" key="1">
    <citation type="journal article" date="2015" name="Nature">
        <title>Complex archaea that bridge the gap between prokaryotes and eukaryotes.</title>
        <authorList>
            <person name="Spang A."/>
            <person name="Saw J.H."/>
            <person name="Jorgensen S.L."/>
            <person name="Zaremba-Niedzwiedzka K."/>
            <person name="Martijn J."/>
            <person name="Lind A.E."/>
            <person name="van Eijk R."/>
            <person name="Schleper C."/>
            <person name="Guy L."/>
            <person name="Ettema T.J."/>
        </authorList>
    </citation>
    <scope>NUCLEOTIDE SEQUENCE</scope>
</reference>
<dbReference type="EMBL" id="LAZR01000341">
    <property type="protein sequence ID" value="KKN73616.1"/>
    <property type="molecule type" value="Genomic_DNA"/>
</dbReference>
<comment type="caution">
    <text evidence="1">The sequence shown here is derived from an EMBL/GenBank/DDBJ whole genome shotgun (WGS) entry which is preliminary data.</text>
</comment>